<organism evidence="2 3">
    <name type="scientific">Neolewinella aurantiaca</name>
    <dbReference type="NCBI Taxonomy" id="2602767"/>
    <lineage>
        <taxon>Bacteria</taxon>
        <taxon>Pseudomonadati</taxon>
        <taxon>Bacteroidota</taxon>
        <taxon>Saprospiria</taxon>
        <taxon>Saprospirales</taxon>
        <taxon>Lewinellaceae</taxon>
        <taxon>Neolewinella</taxon>
    </lineage>
</organism>
<gene>
    <name evidence="2" type="ORF">FUA23_02380</name>
</gene>
<evidence type="ECO:0000313" key="3">
    <source>
        <dbReference type="Proteomes" id="UP000321907"/>
    </source>
</evidence>
<feature type="chain" id="PRO_5023046637" evidence="1">
    <location>
        <begin position="25"/>
        <end position="1459"/>
    </location>
</feature>
<dbReference type="InterPro" id="IPR036439">
    <property type="entry name" value="Dockerin_dom_sf"/>
</dbReference>
<dbReference type="CDD" id="cd14252">
    <property type="entry name" value="Dockerin_like"/>
    <property type="match status" value="1"/>
</dbReference>
<evidence type="ECO:0000256" key="1">
    <source>
        <dbReference type="SAM" id="SignalP"/>
    </source>
</evidence>
<reference evidence="2 3" key="1">
    <citation type="submission" date="2019-08" db="EMBL/GenBank/DDBJ databases">
        <title>Lewinella sp. strain SSH13 Genome sequencing and assembly.</title>
        <authorList>
            <person name="Kim I."/>
        </authorList>
    </citation>
    <scope>NUCLEOTIDE SEQUENCE [LARGE SCALE GENOMIC DNA]</scope>
    <source>
        <strain evidence="2 3">SSH13</strain>
    </source>
</reference>
<dbReference type="Gene3D" id="1.10.1330.10">
    <property type="entry name" value="Dockerin domain"/>
    <property type="match status" value="1"/>
</dbReference>
<proteinExistence type="predicted"/>
<dbReference type="InterPro" id="IPR018247">
    <property type="entry name" value="EF_Hand_1_Ca_BS"/>
</dbReference>
<dbReference type="GO" id="GO:0000272">
    <property type="term" value="P:polysaccharide catabolic process"/>
    <property type="evidence" value="ECO:0007669"/>
    <property type="project" value="InterPro"/>
</dbReference>
<dbReference type="OrthoDB" id="9794725at2"/>
<keyword evidence="1" id="KW-0732">Signal</keyword>
<dbReference type="NCBIfam" id="TIGR04183">
    <property type="entry name" value="Por_Secre_tail"/>
    <property type="match status" value="1"/>
</dbReference>
<dbReference type="InterPro" id="IPR026444">
    <property type="entry name" value="Secre_tail"/>
</dbReference>
<keyword evidence="3" id="KW-1185">Reference proteome</keyword>
<sequence length="1459" mass="156167">MYKVNCLLLSTMLMLTLANASLLAQGTTYEVNFASIAFVNLELNEDCTRDVIYMNLLTGNSDVDGDGIVPPQEAFIIEIDDNSPDNGPIVDGCGMFNYTIRPNPDSSVVGFTFGSGTITARDATPPQQFGTATPNIGPFFTPQLQELTINTLPASISRTFMVDGASGFPLMNSLSGELMNRLLAGGIIPRFTDACSDVTVVVSDEIINTGACEDIIIRRSFMATDASADCISPNPAGNNGTTTVTYDIVLERPNSANVIAPIDLVTYECNDPALAGGNFPDPDPEDYPFLNGPNGPVYLNEIYGNVGASFTNSGAVQICNNTIKYVRTYTVIDWCDTDNVQTFTQLVKVGDTGAPTIVAPTQDLDFDLLPDDGPLVFSTNAPGCGAYLTTNMAGLSITDGCSALMTVTAFVLINGDEDNISGAINVYASSATDRLTPFLPAGPHIIRYVAEDECGNQTTSDLDIVVEDRSGPVMIVEDALNVALSSSGFATVNATDLDEGSYDDCTDITLEIAFANINSLMPIGAYGPSITLSCVDLDQVVTGIPVIIRGTDENGNTNTRMSVLNVVDNTAPICIAPGNLNLTCSEADAMLPEDVNAVYNTDPEGTVQMFDQLFGEVTTLDNCGNEYSAQNIVANINDCGTGTINRSFTVTDGQGFVSAPGCEQIISIRGVRNYTVEFPGDASATCGLMPDVNDFVYTPLGCDMVVSYVEVDTFFAASDACFKIRRTIEIINWCEYDGNGDFYTIRRDADNDGNYEESTFLHVIPNGNTDAGDDVAVLDQDSDRDNLNNIGFLDVDDNFGAFGTDSDNDGDTGYADSESRGAFRYVQFIKVYDNIAPTITNISSDVANSEDCNGGGIQIDYTITDDCVGANLSTNVELDLNFVAGGGFSATRELTSDEVIGDGNGNYNVILSGLPVGEHAIRVAATDGCGNVNGRIIQFDIQDNSTVTPICIGRLTFVLMNDGAGGGSALVEADDFVVSLNGNCNNVDVDYSIYRDFEYNDPNFVPGTNRTDFPVSCDDVGDILVQVYAFTPNGQAGLCNATAVIEPSSTVSCTAANVASLSGFITSPRNELLDGIEVHISDMDTMDDMLYTDANGSFLFPALSEGHEYMIRPSMPDEVNLERIKTSDITIIGAHALGAILIEDPYRMIAADANGDGFIDIGDMIAIRRVILGIDATFTEGPTWRFIRRDFDLEGLTEGWDPDVFPTTYRVEELLGHNREADFVAIEIGDVFVQSTGRESQPLTASDATLAVGERIDLDITARDLAGFQGTFDAASGLEIEGWSSEVLSAGNVNDRYLSHGLLAVSYNGDELEDNAPVLTLHLRAAAPDVRISDYLSVTDRMTYPEAILTGGNTATLSLEFSETTAGGADVILHQNFPNPVAAQTNIVFELPRASDVKLEVHDLQGRIVTKRSLEGQAGRNTITLSTFDDLNNYTGVLTYTITVGQTRLTKRMTVVAAR</sequence>
<dbReference type="EMBL" id="VOXD01000003">
    <property type="protein sequence ID" value="TXF91095.1"/>
    <property type="molecule type" value="Genomic_DNA"/>
</dbReference>
<accession>A0A5C7G0B2</accession>
<protein>
    <submittedName>
        <fullName evidence="2">T9SS type A sorting domain-containing protein</fullName>
    </submittedName>
</protein>
<dbReference type="Proteomes" id="UP000321907">
    <property type="component" value="Unassembled WGS sequence"/>
</dbReference>
<name>A0A5C7G0B2_9BACT</name>
<dbReference type="PROSITE" id="PS00018">
    <property type="entry name" value="EF_HAND_1"/>
    <property type="match status" value="1"/>
</dbReference>
<dbReference type="SUPFAM" id="SSF49478">
    <property type="entry name" value="Cna protein B-type domain"/>
    <property type="match status" value="1"/>
</dbReference>
<comment type="caution">
    <text evidence="2">The sequence shown here is derived from an EMBL/GenBank/DDBJ whole genome shotgun (WGS) entry which is preliminary data.</text>
</comment>
<feature type="signal peptide" evidence="1">
    <location>
        <begin position="1"/>
        <end position="24"/>
    </location>
</feature>
<evidence type="ECO:0000313" key="2">
    <source>
        <dbReference type="EMBL" id="TXF91095.1"/>
    </source>
</evidence>